<dbReference type="PANTHER" id="PTHR30535">
    <property type="entry name" value="VITAMIN B12-BINDING PROTEIN"/>
    <property type="match status" value="1"/>
</dbReference>
<feature type="signal peptide" evidence="1">
    <location>
        <begin position="1"/>
        <end position="25"/>
    </location>
</feature>
<name>A0A8I0T8A3_9GAMM</name>
<evidence type="ECO:0000259" key="2">
    <source>
        <dbReference type="PROSITE" id="PS50983"/>
    </source>
</evidence>
<evidence type="ECO:0000313" key="3">
    <source>
        <dbReference type="EMBL" id="MBE0349099.1"/>
    </source>
</evidence>
<feature type="chain" id="PRO_5034644735" evidence="1">
    <location>
        <begin position="26"/>
        <end position="305"/>
    </location>
</feature>
<dbReference type="RefSeq" id="WP_147390404.1">
    <property type="nucleotide sequence ID" value="NZ_AQHF01000034.1"/>
</dbReference>
<dbReference type="Proteomes" id="UP000660708">
    <property type="component" value="Unassembled WGS sequence"/>
</dbReference>
<dbReference type="Gene3D" id="3.40.50.1980">
    <property type="entry name" value="Nitrogenase molybdenum iron protein domain"/>
    <property type="match status" value="2"/>
</dbReference>
<keyword evidence="4" id="KW-1185">Reference proteome</keyword>
<dbReference type="EMBL" id="AQHF01000034">
    <property type="protein sequence ID" value="MBE0349099.1"/>
    <property type="molecule type" value="Genomic_DNA"/>
</dbReference>
<dbReference type="PANTHER" id="PTHR30535:SF4">
    <property type="entry name" value="HEMIN-BINDING PERIPLASMIC PROTEIN HMUT"/>
    <property type="match status" value="1"/>
</dbReference>
<gene>
    <name evidence="3" type="ORF">PPEP_b1020</name>
</gene>
<evidence type="ECO:0000256" key="1">
    <source>
        <dbReference type="SAM" id="SignalP"/>
    </source>
</evidence>
<organism evidence="3 4">
    <name type="scientific">Pseudoalteromonas peptidolytica F12-50-A1</name>
    <dbReference type="NCBI Taxonomy" id="1315280"/>
    <lineage>
        <taxon>Bacteria</taxon>
        <taxon>Pseudomonadati</taxon>
        <taxon>Pseudomonadota</taxon>
        <taxon>Gammaproteobacteria</taxon>
        <taxon>Alteromonadales</taxon>
        <taxon>Pseudoalteromonadaceae</taxon>
        <taxon>Pseudoalteromonas</taxon>
    </lineage>
</organism>
<dbReference type="InterPro" id="IPR050902">
    <property type="entry name" value="ABC_Transporter_SBP"/>
</dbReference>
<dbReference type="InterPro" id="IPR002491">
    <property type="entry name" value="ABC_transptr_periplasmic_BD"/>
</dbReference>
<proteinExistence type="predicted"/>
<protein>
    <submittedName>
        <fullName evidence="3">Iron complex transport system substrate-binding protein</fullName>
    </submittedName>
</protein>
<dbReference type="SUPFAM" id="SSF53807">
    <property type="entry name" value="Helical backbone' metal receptor"/>
    <property type="match status" value="1"/>
</dbReference>
<dbReference type="AlphaFoldDB" id="A0A8I0T8A3"/>
<comment type="caution">
    <text evidence="3">The sequence shown here is derived from an EMBL/GenBank/DDBJ whole genome shotgun (WGS) entry which is preliminary data.</text>
</comment>
<reference evidence="3 4" key="1">
    <citation type="submission" date="2015-06" db="EMBL/GenBank/DDBJ databases">
        <title>Genome sequence of Pseudoalteromonas peptidolytica.</title>
        <authorList>
            <person name="Xie B.-B."/>
            <person name="Rong J.-C."/>
            <person name="Qin Q.-L."/>
            <person name="Zhang Y.-Z."/>
        </authorList>
    </citation>
    <scope>NUCLEOTIDE SEQUENCE [LARGE SCALE GENOMIC DNA]</scope>
    <source>
        <strain evidence="3 4">F12-50-A1</strain>
    </source>
</reference>
<dbReference type="PROSITE" id="PS50983">
    <property type="entry name" value="FE_B12_PBP"/>
    <property type="match status" value="1"/>
</dbReference>
<evidence type="ECO:0000313" key="4">
    <source>
        <dbReference type="Proteomes" id="UP000660708"/>
    </source>
</evidence>
<sequence>MKAKITALLTFGLLTCATLLQPVFADESDQKIVVSGGSITEIIYALGEQKRIVGVDSTSVFPAVATQKPQIGYVRKINVEGILSLNPDLLLGEADTGPDKVLQQLQDTGLQTHIFSENDNLSGVEAKIAKVAQLLAVEQKGQALIDYIQADRKALIHVLEQVDHKPKVLFVLSLRSGQPIVAGAGNSAHEVITAAGGINVAATHFEGWKPLATESAIAMNPDVIISMGRHGDQKATDLSQVPHFKFSNAVKSNRVLLIDGTYLLGMGPRTPQAVVELATLLHPNTTLPNDYRFRAAQSAPVNESL</sequence>
<feature type="domain" description="Fe/B12 periplasmic-binding" evidence="2">
    <location>
        <begin position="31"/>
        <end position="285"/>
    </location>
</feature>
<keyword evidence="1" id="KW-0732">Signal</keyword>
<dbReference type="Pfam" id="PF01497">
    <property type="entry name" value="Peripla_BP_2"/>
    <property type="match status" value="1"/>
</dbReference>
<accession>A0A8I0T8A3</accession>